<organism evidence="2 3">
    <name type="scientific">Popillia japonica</name>
    <name type="common">Japanese beetle</name>
    <dbReference type="NCBI Taxonomy" id="7064"/>
    <lineage>
        <taxon>Eukaryota</taxon>
        <taxon>Metazoa</taxon>
        <taxon>Ecdysozoa</taxon>
        <taxon>Arthropoda</taxon>
        <taxon>Hexapoda</taxon>
        <taxon>Insecta</taxon>
        <taxon>Pterygota</taxon>
        <taxon>Neoptera</taxon>
        <taxon>Endopterygota</taxon>
        <taxon>Coleoptera</taxon>
        <taxon>Polyphaga</taxon>
        <taxon>Scarabaeiformia</taxon>
        <taxon>Scarabaeidae</taxon>
        <taxon>Rutelinae</taxon>
        <taxon>Popillia</taxon>
    </lineage>
</organism>
<feature type="chain" id="PRO_5043867209" description="WAP domain-containing protein" evidence="1">
    <location>
        <begin position="23"/>
        <end position="311"/>
    </location>
</feature>
<gene>
    <name evidence="2" type="ORF">QE152_g3925</name>
</gene>
<comment type="caution">
    <text evidence="2">The sequence shown here is derived from an EMBL/GenBank/DDBJ whole genome shotgun (WGS) entry which is preliminary data.</text>
</comment>
<protein>
    <recommendedName>
        <fullName evidence="4">WAP domain-containing protein</fullName>
    </recommendedName>
</protein>
<name>A0AAW1N040_POPJA</name>
<accession>A0AAW1N040</accession>
<proteinExistence type="predicted"/>
<evidence type="ECO:0000256" key="1">
    <source>
        <dbReference type="SAM" id="SignalP"/>
    </source>
</evidence>
<feature type="signal peptide" evidence="1">
    <location>
        <begin position="1"/>
        <end position="22"/>
    </location>
</feature>
<keyword evidence="3" id="KW-1185">Reference proteome</keyword>
<keyword evidence="1" id="KW-0732">Signal</keyword>
<dbReference type="AlphaFoldDB" id="A0AAW1N040"/>
<evidence type="ECO:0000313" key="2">
    <source>
        <dbReference type="EMBL" id="KAK9752663.1"/>
    </source>
</evidence>
<sequence length="311" mass="33986">MNLYEALAILYCVLVVLRGAHAQGSSKDQISSSKNGQLSTLVCPSRSKPVPFLALPCDSNNDCRIMGSGTTTICCRTRCVEGEPLTSRNEIVDSVKNVKATNLEKVLAQTEWVCPNKVSQIPFIALPCGSNRECGLLGIGFVCCRNRCVQGVPAPARIEMPHEPILFGLVERICPADPIPELSQIQECKSDLDCDPRICCPDKPNAAGEIKFYCRTAAANLDKLPAPKMLVEPLKTAVSYMQCTPPPPGNLDLFPKPCESSFDCFPNLCCQENGKRYCRPPKRSILALIAELTQRLGTSDLARRAIERITS</sequence>
<dbReference type="EMBL" id="JASPKY010000018">
    <property type="protein sequence ID" value="KAK9752663.1"/>
    <property type="molecule type" value="Genomic_DNA"/>
</dbReference>
<evidence type="ECO:0008006" key="4">
    <source>
        <dbReference type="Google" id="ProtNLM"/>
    </source>
</evidence>
<evidence type="ECO:0000313" key="3">
    <source>
        <dbReference type="Proteomes" id="UP001458880"/>
    </source>
</evidence>
<dbReference type="Proteomes" id="UP001458880">
    <property type="component" value="Unassembled WGS sequence"/>
</dbReference>
<reference evidence="2 3" key="1">
    <citation type="journal article" date="2024" name="BMC Genomics">
        <title>De novo assembly and annotation of Popillia japonica's genome with initial clues to its potential as an invasive pest.</title>
        <authorList>
            <person name="Cucini C."/>
            <person name="Boschi S."/>
            <person name="Funari R."/>
            <person name="Cardaioli E."/>
            <person name="Iannotti N."/>
            <person name="Marturano G."/>
            <person name="Paoli F."/>
            <person name="Bruttini M."/>
            <person name="Carapelli A."/>
            <person name="Frati F."/>
            <person name="Nardi F."/>
        </authorList>
    </citation>
    <scope>NUCLEOTIDE SEQUENCE [LARGE SCALE GENOMIC DNA]</scope>
    <source>
        <strain evidence="2">DMR45628</strain>
    </source>
</reference>